<dbReference type="STRING" id="1330018.A0A167NKX1"/>
<reference evidence="3 4" key="1">
    <citation type="journal article" date="2016" name="Mol. Biol. Evol.">
        <title>Comparative Genomics of Early-Diverging Mushroom-Forming Fungi Provides Insights into the Origins of Lignocellulose Decay Capabilities.</title>
        <authorList>
            <person name="Nagy L.G."/>
            <person name="Riley R."/>
            <person name="Tritt A."/>
            <person name="Adam C."/>
            <person name="Daum C."/>
            <person name="Floudas D."/>
            <person name="Sun H."/>
            <person name="Yadav J.S."/>
            <person name="Pangilinan J."/>
            <person name="Larsson K.H."/>
            <person name="Matsuura K."/>
            <person name="Barry K."/>
            <person name="Labutti K."/>
            <person name="Kuo R."/>
            <person name="Ohm R.A."/>
            <person name="Bhattacharya S.S."/>
            <person name="Shirouzu T."/>
            <person name="Yoshinaga Y."/>
            <person name="Martin F.M."/>
            <person name="Grigoriev I.V."/>
            <person name="Hibbett D.S."/>
        </authorList>
    </citation>
    <scope>NUCLEOTIDE SEQUENCE [LARGE SCALE GENOMIC DNA]</scope>
    <source>
        <strain evidence="3 4">TUFC12733</strain>
    </source>
</reference>
<sequence length="226" mass="24326">MLLPDNKSATSIPPPPYSPTAAPGAGVPSMVPSSLPGQNHVHIRRDNTPIHGSFLIDVSLPGGSGKNLSLESHNGLIDANVWVKGEAKRCELEAVSHNGVVRLGVADRENPVPLNVLAKTHNGTVHALIPVDFEGPLTTVNRYGAVGLEPSLQEHAHLISEEGGVRKYWVGGDYDEDEARDWLGDACHAETTNGTVTVGYWVSAEKEEQQEAKEEAKCGMWRFICP</sequence>
<protein>
    <recommendedName>
        <fullName evidence="2">DUF7330 domain-containing protein</fullName>
    </recommendedName>
</protein>
<name>A0A167NKX1_CALVF</name>
<keyword evidence="4" id="KW-1185">Reference proteome</keyword>
<dbReference type="OrthoDB" id="5289249at2759"/>
<feature type="region of interest" description="Disordered" evidence="1">
    <location>
        <begin position="1"/>
        <end position="44"/>
    </location>
</feature>
<accession>A0A167NKX1</accession>
<feature type="domain" description="DUF7330" evidence="2">
    <location>
        <begin position="39"/>
        <end position="200"/>
    </location>
</feature>
<evidence type="ECO:0000313" key="3">
    <source>
        <dbReference type="EMBL" id="KZO97821.1"/>
    </source>
</evidence>
<dbReference type="AlphaFoldDB" id="A0A167NKX1"/>
<dbReference type="EMBL" id="KV417278">
    <property type="protein sequence ID" value="KZO97821.1"/>
    <property type="molecule type" value="Genomic_DNA"/>
</dbReference>
<dbReference type="Proteomes" id="UP000076738">
    <property type="component" value="Unassembled WGS sequence"/>
</dbReference>
<organism evidence="3 4">
    <name type="scientific">Calocera viscosa (strain TUFC12733)</name>
    <dbReference type="NCBI Taxonomy" id="1330018"/>
    <lineage>
        <taxon>Eukaryota</taxon>
        <taxon>Fungi</taxon>
        <taxon>Dikarya</taxon>
        <taxon>Basidiomycota</taxon>
        <taxon>Agaricomycotina</taxon>
        <taxon>Dacrymycetes</taxon>
        <taxon>Dacrymycetales</taxon>
        <taxon>Dacrymycetaceae</taxon>
        <taxon>Calocera</taxon>
    </lineage>
</organism>
<evidence type="ECO:0000259" key="2">
    <source>
        <dbReference type="Pfam" id="PF24016"/>
    </source>
</evidence>
<proteinExistence type="predicted"/>
<evidence type="ECO:0000313" key="4">
    <source>
        <dbReference type="Proteomes" id="UP000076738"/>
    </source>
</evidence>
<dbReference type="Pfam" id="PF24016">
    <property type="entry name" value="DUF7330"/>
    <property type="match status" value="1"/>
</dbReference>
<dbReference type="InterPro" id="IPR055754">
    <property type="entry name" value="DUF7330"/>
</dbReference>
<gene>
    <name evidence="3" type="ORF">CALVIDRAFT_61010</name>
</gene>
<evidence type="ECO:0000256" key="1">
    <source>
        <dbReference type="SAM" id="MobiDB-lite"/>
    </source>
</evidence>